<dbReference type="AlphaFoldDB" id="A0A6M2DAZ3"/>
<name>A0A6M2DAZ3_RHIMP</name>
<proteinExistence type="predicted"/>
<evidence type="ECO:0000256" key="1">
    <source>
        <dbReference type="SAM" id="SignalP"/>
    </source>
</evidence>
<protein>
    <submittedName>
        <fullName evidence="2">Putative secreted protein</fullName>
    </submittedName>
</protein>
<feature type="signal peptide" evidence="1">
    <location>
        <begin position="1"/>
        <end position="24"/>
    </location>
</feature>
<organism evidence="2">
    <name type="scientific">Rhipicephalus microplus</name>
    <name type="common">Cattle tick</name>
    <name type="synonym">Boophilus microplus</name>
    <dbReference type="NCBI Taxonomy" id="6941"/>
    <lineage>
        <taxon>Eukaryota</taxon>
        <taxon>Metazoa</taxon>
        <taxon>Ecdysozoa</taxon>
        <taxon>Arthropoda</taxon>
        <taxon>Chelicerata</taxon>
        <taxon>Arachnida</taxon>
        <taxon>Acari</taxon>
        <taxon>Parasitiformes</taxon>
        <taxon>Ixodida</taxon>
        <taxon>Ixodoidea</taxon>
        <taxon>Ixodidae</taxon>
        <taxon>Rhipicephalinae</taxon>
        <taxon>Rhipicephalus</taxon>
        <taxon>Boophilus</taxon>
    </lineage>
</organism>
<reference evidence="2" key="1">
    <citation type="submission" date="2019-09" db="EMBL/GenBank/DDBJ databases">
        <title>Organ-specific transcriptomic study of the physiology of the cattle tick, Rhipicephalus microplus.</title>
        <authorList>
            <person name="Tirloni L."/>
            <person name="Braz G."/>
            <person name="Gandara A.C.P."/>
            <person name="Sabadin G.A."/>
            <person name="da Silva R.M."/>
            <person name="Guizzo M.G."/>
            <person name="Machado J.A."/>
            <person name="Costa E.P."/>
            <person name="Gomes H.F."/>
            <person name="Moraes J."/>
            <person name="Mota M.B.S."/>
            <person name="Mesquita R.D."/>
            <person name="Alvarenga P.H."/>
            <person name="Alves F."/>
            <person name="Seixas A."/>
            <person name="da Fonseca R.N."/>
            <person name="Fogaca A."/>
            <person name="Logullo C."/>
            <person name="Tanaka A."/>
            <person name="Daffre S."/>
            <person name="Termignoni C."/>
            <person name="Vaz I.S.Jr."/>
            <person name="Oliveira P.L."/>
            <person name="Ribeiro J.M."/>
        </authorList>
    </citation>
    <scope>NUCLEOTIDE SEQUENCE</scope>
    <source>
        <strain evidence="2">Porto Alegre</strain>
    </source>
</reference>
<sequence>MTRVASKLIGWFIFLLCSAGAFHAALKLHMSVATTFRVDDHCINFGNARSEGSRTKRLFLESWRVQIIPGDTNRSAVKYACTLSAEPMEKAGQRQEWREER</sequence>
<evidence type="ECO:0000313" key="2">
    <source>
        <dbReference type="EMBL" id="NOV42850.1"/>
    </source>
</evidence>
<accession>A0A6M2DAZ3</accession>
<feature type="chain" id="PRO_5027106900" evidence="1">
    <location>
        <begin position="25"/>
        <end position="101"/>
    </location>
</feature>
<dbReference type="EMBL" id="GHWJ01010113">
    <property type="protein sequence ID" value="NOV42850.1"/>
    <property type="molecule type" value="Transcribed_RNA"/>
</dbReference>
<keyword evidence="1" id="KW-0732">Signal</keyword>